<evidence type="ECO:0000256" key="1">
    <source>
        <dbReference type="ARBA" id="ARBA00001913"/>
    </source>
</evidence>
<accession>A0A1M6E307</accession>
<evidence type="ECO:0000256" key="4">
    <source>
        <dbReference type="SAM" id="MobiDB-lite"/>
    </source>
</evidence>
<proteinExistence type="predicted"/>
<dbReference type="FunFam" id="3.30.2080.10:FF:000001">
    <property type="entry name" value="Alpha-1,2-mannosidase subfamily"/>
    <property type="match status" value="1"/>
</dbReference>
<evidence type="ECO:0000256" key="3">
    <source>
        <dbReference type="ARBA" id="ARBA00022837"/>
    </source>
</evidence>
<dbReference type="Pfam" id="PF17678">
    <property type="entry name" value="Glyco_hydro_92N"/>
    <property type="match status" value="1"/>
</dbReference>
<keyword evidence="8" id="KW-1185">Reference proteome</keyword>
<feature type="domain" description="Glycosyl hydrolase family 92 N-terminal" evidence="6">
    <location>
        <begin position="39"/>
        <end position="266"/>
    </location>
</feature>
<keyword evidence="3" id="KW-0106">Calcium</keyword>
<dbReference type="Pfam" id="PF07971">
    <property type="entry name" value="Glyco_hydro_92"/>
    <property type="match status" value="1"/>
</dbReference>
<dbReference type="InterPro" id="IPR012939">
    <property type="entry name" value="Glyco_hydro_92"/>
</dbReference>
<dbReference type="GO" id="GO:0005829">
    <property type="term" value="C:cytosol"/>
    <property type="evidence" value="ECO:0007669"/>
    <property type="project" value="TreeGrafter"/>
</dbReference>
<feature type="compositionally biased region" description="Basic and acidic residues" evidence="4">
    <location>
        <begin position="747"/>
        <end position="757"/>
    </location>
</feature>
<gene>
    <name evidence="7" type="ORF">SAMN05444280_10634</name>
</gene>
<comment type="subunit">
    <text evidence="2">Monomer.</text>
</comment>
<dbReference type="PANTHER" id="PTHR12143">
    <property type="entry name" value="PEPTIDE N-GLYCANASE PNGASE -RELATED"/>
    <property type="match status" value="1"/>
</dbReference>
<dbReference type="Gene3D" id="1.20.1610.10">
    <property type="entry name" value="alpha-1,2-mannosidases domains"/>
    <property type="match status" value="1"/>
</dbReference>
<dbReference type="InterPro" id="IPR050883">
    <property type="entry name" value="PNGase"/>
</dbReference>
<evidence type="ECO:0000259" key="5">
    <source>
        <dbReference type="Pfam" id="PF07971"/>
    </source>
</evidence>
<dbReference type="GO" id="GO:0006516">
    <property type="term" value="P:glycoprotein catabolic process"/>
    <property type="evidence" value="ECO:0007669"/>
    <property type="project" value="TreeGrafter"/>
</dbReference>
<dbReference type="SUPFAM" id="SSF48208">
    <property type="entry name" value="Six-hairpin glycosidases"/>
    <property type="match status" value="1"/>
</dbReference>
<dbReference type="OrthoDB" id="9762711at2"/>
<evidence type="ECO:0000256" key="2">
    <source>
        <dbReference type="ARBA" id="ARBA00011245"/>
    </source>
</evidence>
<dbReference type="Gene3D" id="1.20.1050.60">
    <property type="entry name" value="alpha-1,2-mannosidase"/>
    <property type="match status" value="1"/>
</dbReference>
<dbReference type="EMBL" id="FQZE01000006">
    <property type="protein sequence ID" value="SHI79638.1"/>
    <property type="molecule type" value="Genomic_DNA"/>
</dbReference>
<dbReference type="GO" id="GO:0005975">
    <property type="term" value="P:carbohydrate metabolic process"/>
    <property type="evidence" value="ECO:0007669"/>
    <property type="project" value="InterPro"/>
</dbReference>
<evidence type="ECO:0000313" key="8">
    <source>
        <dbReference type="Proteomes" id="UP000184050"/>
    </source>
</evidence>
<dbReference type="GO" id="GO:0000224">
    <property type="term" value="F:peptide-N4-(N-acetyl-beta-glucosaminyl)asparagine amidase activity"/>
    <property type="evidence" value="ECO:0007669"/>
    <property type="project" value="TreeGrafter"/>
</dbReference>
<dbReference type="InterPro" id="IPR014718">
    <property type="entry name" value="GH-type_carb-bd"/>
</dbReference>
<dbReference type="InterPro" id="IPR041371">
    <property type="entry name" value="GH92_N"/>
</dbReference>
<dbReference type="STRING" id="1168035.SAMN05444280_10634"/>
<evidence type="ECO:0000313" key="7">
    <source>
        <dbReference type="EMBL" id="SHI79638.1"/>
    </source>
</evidence>
<reference evidence="7 8" key="1">
    <citation type="submission" date="2016-11" db="EMBL/GenBank/DDBJ databases">
        <authorList>
            <person name="Jaros S."/>
            <person name="Januszkiewicz K."/>
            <person name="Wedrychowicz H."/>
        </authorList>
    </citation>
    <scope>NUCLEOTIDE SEQUENCE [LARGE SCALE GENOMIC DNA]</scope>
    <source>
        <strain evidence="7 8">DSM 27063</strain>
    </source>
</reference>
<dbReference type="PANTHER" id="PTHR12143:SF43">
    <property type="entry name" value="PUTATIVE-RELATED"/>
    <property type="match status" value="1"/>
</dbReference>
<dbReference type="Gene3D" id="2.70.98.10">
    <property type="match status" value="1"/>
</dbReference>
<evidence type="ECO:0000259" key="6">
    <source>
        <dbReference type="Pfam" id="PF17678"/>
    </source>
</evidence>
<dbReference type="AlphaFoldDB" id="A0A1M6E307"/>
<dbReference type="Gene3D" id="3.30.2080.10">
    <property type="entry name" value="GH92 mannosidase domain"/>
    <property type="match status" value="1"/>
</dbReference>
<dbReference type="RefSeq" id="WP_073166738.1">
    <property type="nucleotide sequence ID" value="NZ_FQZE01000006.1"/>
</dbReference>
<comment type="cofactor">
    <cofactor evidence="1">
        <name>Ca(2+)</name>
        <dbReference type="ChEBI" id="CHEBI:29108"/>
    </cofactor>
</comment>
<protein>
    <submittedName>
        <fullName evidence="7">Alpha-1,2-mannosidase, putative</fullName>
    </submittedName>
</protein>
<dbReference type="FunFam" id="1.20.1610.10:FF:000001">
    <property type="entry name" value="Putative alpha-1,2-mannosidase"/>
    <property type="match status" value="1"/>
</dbReference>
<name>A0A1M6E307_9BACT</name>
<sequence>MNTSILHIILLHLVVLLSSCTTPENNNEVQEEIGDFVSYVNPLMGTDSDYELSHGNTYPAIARPWGMNFWTPQTARMGSGWIYSYDETKIRGFKQTHQPSPWVNDYGQFSLFPLTGKLKITGEERASWFSHKAETVNPHYYKVYLADYDVVTEITPTERAAIFRFTFPENDSSFVLIDAFNRGSSIKIIPSENKILGYTTRNSGGVPENFKNYFVIVFDKPFTSAQVWSNDQIMENISELEDDHVGAAVRFQTKKGEQVHARVASSFISYEQAERNMKELGDNSFDEIKNEGREIWNKELARIKVEGGTDDQIKTFYSCLYRVLLFPRQFFEYDEEGKIIHYSPYNGEILPGYMFTDNGFWDTFRAVFPFFNLMYPSLNEKIQEGLVNTYKESGWLPEWASPGHRNIMIGSNSATLIADAWLKGCRGYDVETLWKAVLKNSENEGPMHSVGRYGVDYYNRLGYVPYNVGVNENAARTLEYAFADFCIYQLGKALGKPESEIEIFAQRAMNYKNLYDAESKLMRGKNEDGTFQTPFSPFKWGDAFTEGNAWHYTWSVFHDVQGLIDLMGGNQEFVNMLDSVFVVPPVFDDSYYGRVIHEIREMQIMNMGNYAHGNQPIQHMIYLYNYAGKPWKAQYWLREVMNRLYSPHPDGYCGDEDNGQTSAWYVFTAMGFYPVAPATDEYVIGAPLFKKITVSLENGKTIEINAPENNAENRYVREIQMNGKKFDKNYFNFSELMNGAKINFEMDKQPNKNRGTEKTAFPYSFSNEYN</sequence>
<organism evidence="7 8">
    <name type="scientific">Tangfeifania diversioriginum</name>
    <dbReference type="NCBI Taxonomy" id="1168035"/>
    <lineage>
        <taxon>Bacteria</taxon>
        <taxon>Pseudomonadati</taxon>
        <taxon>Bacteroidota</taxon>
        <taxon>Bacteroidia</taxon>
        <taxon>Marinilabiliales</taxon>
        <taxon>Prolixibacteraceae</taxon>
        <taxon>Tangfeifania</taxon>
    </lineage>
</organism>
<dbReference type="InterPro" id="IPR008928">
    <property type="entry name" value="6-hairpin_glycosidase_sf"/>
</dbReference>
<dbReference type="NCBIfam" id="TIGR01180">
    <property type="entry name" value="aman2_put"/>
    <property type="match status" value="1"/>
</dbReference>
<feature type="region of interest" description="Disordered" evidence="4">
    <location>
        <begin position="747"/>
        <end position="770"/>
    </location>
</feature>
<dbReference type="FunFam" id="1.20.1050.60:FF:000001">
    <property type="entry name" value="Putative alpha-1,2-mannosidase"/>
    <property type="match status" value="1"/>
</dbReference>
<feature type="domain" description="Glycosyl hydrolase family 92" evidence="5">
    <location>
        <begin position="272"/>
        <end position="747"/>
    </location>
</feature>
<dbReference type="InterPro" id="IPR005887">
    <property type="entry name" value="GH92_a_mannosidase_put"/>
</dbReference>
<dbReference type="Proteomes" id="UP000184050">
    <property type="component" value="Unassembled WGS sequence"/>
</dbReference>
<dbReference type="GO" id="GO:0030246">
    <property type="term" value="F:carbohydrate binding"/>
    <property type="evidence" value="ECO:0007669"/>
    <property type="project" value="InterPro"/>
</dbReference>